<organism evidence="4 5">
    <name type="scientific">Sedimenticola selenatireducens</name>
    <dbReference type="NCBI Taxonomy" id="191960"/>
    <lineage>
        <taxon>Bacteria</taxon>
        <taxon>Pseudomonadati</taxon>
        <taxon>Pseudomonadota</taxon>
        <taxon>Gammaproteobacteria</taxon>
        <taxon>Chromatiales</taxon>
        <taxon>Sedimenticolaceae</taxon>
        <taxon>Sedimenticola</taxon>
    </lineage>
</organism>
<dbReference type="GO" id="GO:0006096">
    <property type="term" value="P:glycolytic process"/>
    <property type="evidence" value="ECO:0007669"/>
    <property type="project" value="InterPro"/>
</dbReference>
<dbReference type="RefSeq" id="WP_029132791.1">
    <property type="nucleotide sequence ID" value="NZ_CAXXYC010000002.1"/>
</dbReference>
<dbReference type="GO" id="GO:0005536">
    <property type="term" value="F:D-glucose binding"/>
    <property type="evidence" value="ECO:0007669"/>
    <property type="project" value="InterPro"/>
</dbReference>
<gene>
    <name evidence="4" type="primary">glk</name>
    <name evidence="4" type="ORF">C0630_00210</name>
</gene>
<evidence type="ECO:0000313" key="4">
    <source>
        <dbReference type="EMBL" id="PLX63371.1"/>
    </source>
</evidence>
<dbReference type="PANTHER" id="PTHR47363">
    <property type="entry name" value="GLUCOKINASE"/>
    <property type="match status" value="1"/>
</dbReference>
<dbReference type="Gene3D" id="3.40.367.20">
    <property type="match status" value="1"/>
</dbReference>
<dbReference type="PANTHER" id="PTHR47363:SF1">
    <property type="entry name" value="GLUCOKINASE"/>
    <property type="match status" value="1"/>
</dbReference>
<dbReference type="GO" id="GO:0005524">
    <property type="term" value="F:ATP binding"/>
    <property type="evidence" value="ECO:0007669"/>
    <property type="project" value="InterPro"/>
</dbReference>
<dbReference type="Pfam" id="PF02685">
    <property type="entry name" value="Glucokinase"/>
    <property type="match status" value="1"/>
</dbReference>
<dbReference type="CDD" id="cd24008">
    <property type="entry name" value="ASKHA_NBD_GLK"/>
    <property type="match status" value="1"/>
</dbReference>
<dbReference type="EMBL" id="PKUN01000001">
    <property type="protein sequence ID" value="PLX63371.1"/>
    <property type="molecule type" value="Genomic_DNA"/>
</dbReference>
<evidence type="ECO:0000256" key="3">
    <source>
        <dbReference type="RuleBase" id="RU004046"/>
    </source>
</evidence>
<keyword evidence="1" id="KW-0808">Transferase</keyword>
<accession>A0A2N6D0Z3</accession>
<dbReference type="STRING" id="1111735.GCA_000428045_03535"/>
<dbReference type="AlphaFoldDB" id="A0A2N6D0Z3"/>
<proteinExistence type="inferred from homology"/>
<name>A0A2N6D0Z3_9GAMM</name>
<keyword evidence="2 4" id="KW-0418">Kinase</keyword>
<sequence>MRILAGDIGGTHARLIYVDDNSDCPVRHSGSYACAGYPGLMPVIESFLSHYAIDKSFDAVCLAVAGPVFAGEAVITNLPWEISADRLAAQLGTRNMFLINDLVAVAWAVQGLQPDRIVLLQAGLDQPATPRRAAVVGVGTGLGAAELVWSEGHYTAFSSEAGHAGFAPATVEQEQLLAWLHQRHDRVSVEMLLSGNGIHKLYRFFRDVLGVTESSRVAVQIAQADDPAALISRRALAADDELCTRALACFVEILGAAVGDIALHYFPLNAVYLAGGVVAGIAPLLQDHRFLHALTRKGPMRTHLQKLSVTLIMSGTAGLDGAVAYARRRCVR</sequence>
<dbReference type="GO" id="GO:0004340">
    <property type="term" value="F:glucokinase activity"/>
    <property type="evidence" value="ECO:0007669"/>
    <property type="project" value="InterPro"/>
</dbReference>
<dbReference type="SUPFAM" id="SSF53067">
    <property type="entry name" value="Actin-like ATPase domain"/>
    <property type="match status" value="1"/>
</dbReference>
<dbReference type="InterPro" id="IPR003836">
    <property type="entry name" value="Glucokinase"/>
</dbReference>
<protein>
    <submittedName>
        <fullName evidence="4">Glucokinase</fullName>
    </submittedName>
</protein>
<evidence type="ECO:0000313" key="5">
    <source>
        <dbReference type="Proteomes" id="UP000235015"/>
    </source>
</evidence>
<dbReference type="Proteomes" id="UP000235015">
    <property type="component" value="Unassembled WGS sequence"/>
</dbReference>
<dbReference type="InterPro" id="IPR043129">
    <property type="entry name" value="ATPase_NBD"/>
</dbReference>
<comment type="caution">
    <text evidence="4">The sequence shown here is derived from an EMBL/GenBank/DDBJ whole genome shotgun (WGS) entry which is preliminary data.</text>
</comment>
<reference evidence="4 5" key="1">
    <citation type="submission" date="2017-11" db="EMBL/GenBank/DDBJ databases">
        <title>Genome-resolved metagenomics identifies genetic mobility, metabolic interactions, and unexpected diversity in perchlorate-reducing communities.</title>
        <authorList>
            <person name="Barnum T.P."/>
            <person name="Figueroa I.A."/>
            <person name="Carlstrom C.I."/>
            <person name="Lucas L.N."/>
            <person name="Engelbrektson A.L."/>
            <person name="Coates J.D."/>
        </authorList>
    </citation>
    <scope>NUCLEOTIDE SEQUENCE [LARGE SCALE GENOMIC DNA]</scope>
    <source>
        <strain evidence="4">BM301</strain>
    </source>
</reference>
<dbReference type="NCBIfam" id="TIGR00749">
    <property type="entry name" value="glk"/>
    <property type="match status" value="1"/>
</dbReference>
<evidence type="ECO:0000256" key="1">
    <source>
        <dbReference type="ARBA" id="ARBA00022679"/>
    </source>
</evidence>
<comment type="similarity">
    <text evidence="3">Belongs to the bacterial glucokinase family.</text>
</comment>
<evidence type="ECO:0000256" key="2">
    <source>
        <dbReference type="ARBA" id="ARBA00022777"/>
    </source>
</evidence>
<dbReference type="Gene3D" id="3.30.420.40">
    <property type="match status" value="1"/>
</dbReference>